<reference evidence="2" key="1">
    <citation type="submission" date="2016-06" db="EMBL/GenBank/DDBJ databases">
        <authorList>
            <person name="Xu Y."/>
            <person name="Nagy A."/>
            <person name="Yan X."/>
            <person name="Kim S.W."/>
            <person name="Haley B."/>
            <person name="Liu N.T."/>
            <person name="Nou X."/>
        </authorList>
    </citation>
    <scope>NUCLEOTIDE SEQUENCE [LARGE SCALE GENOMIC DNA]</scope>
    <source>
        <strain evidence="2">ATCC 49129</strain>
        <plasmid evidence="2">pri-1</plasmid>
    </source>
</reference>
<accession>A0A192A850</accession>
<sequence length="163" mass="17220">MFRTRREIAAQAVSVLIIFGIVSCAGLKVIAGNEAAFAQWIDDQGRGFQKVRQGIGTLVASADDPESRVKRVLVQTLEPGTLAAAAQLTAGYLAASPFLFQANVAPPPNQIQVTGASLERNGQATTVANAGKERCQLRLLPTKGTDLIGAGWAIQDARCSRTD</sequence>
<dbReference type="PROSITE" id="PS51257">
    <property type="entry name" value="PROKAR_LIPOPROTEIN"/>
    <property type="match status" value="1"/>
</dbReference>
<dbReference type="AlphaFoldDB" id="A0A192A850"/>
<protein>
    <submittedName>
        <fullName evidence="1">Uncharacterized protein</fullName>
    </submittedName>
</protein>
<evidence type="ECO:0000313" key="2">
    <source>
        <dbReference type="Proteomes" id="UP000078572"/>
    </source>
</evidence>
<dbReference type="EMBL" id="CP016024">
    <property type="protein sequence ID" value="ANJ76472.1"/>
    <property type="molecule type" value="Genomic_DNA"/>
</dbReference>
<dbReference type="RefSeq" id="WP_024979598.1">
    <property type="nucleotide sequence ID" value="NZ_CP016024.1"/>
</dbReference>
<gene>
    <name evidence="1" type="ORF">A9Y76_28175</name>
</gene>
<dbReference type="GeneID" id="61529910"/>
<dbReference type="OrthoDB" id="9879296at2"/>
<geneLocation type="plasmid" evidence="2">
    <name>pri-1</name>
</geneLocation>
<dbReference type="Proteomes" id="UP000078572">
    <property type="component" value="Plasmid pRI-1"/>
</dbReference>
<keyword evidence="1" id="KW-0614">Plasmid</keyword>
<proteinExistence type="predicted"/>
<keyword evidence="2" id="KW-1185">Reference proteome</keyword>
<name>A0A192A850_9RALS</name>
<organism evidence="1 2">
    <name type="scientific">Ralstonia insidiosa</name>
    <dbReference type="NCBI Taxonomy" id="190721"/>
    <lineage>
        <taxon>Bacteria</taxon>
        <taxon>Pseudomonadati</taxon>
        <taxon>Pseudomonadota</taxon>
        <taxon>Betaproteobacteria</taxon>
        <taxon>Burkholderiales</taxon>
        <taxon>Burkholderiaceae</taxon>
        <taxon>Ralstonia</taxon>
    </lineage>
</organism>
<evidence type="ECO:0000313" key="1">
    <source>
        <dbReference type="EMBL" id="ANJ76472.1"/>
    </source>
</evidence>